<proteinExistence type="predicted"/>
<sequence>MRSPQWHEMVYVINNGCKNYKDLLRRQKHLALINEWCQKGVDSST</sequence>
<organism evidence="1 2">
    <name type="scientific">Beta vulgaris subsp. vulgaris</name>
    <name type="common">Beet</name>
    <dbReference type="NCBI Taxonomy" id="3555"/>
    <lineage>
        <taxon>Eukaryota</taxon>
        <taxon>Viridiplantae</taxon>
        <taxon>Streptophyta</taxon>
        <taxon>Embryophyta</taxon>
        <taxon>Tracheophyta</taxon>
        <taxon>Spermatophyta</taxon>
        <taxon>Magnoliopsida</taxon>
        <taxon>eudicotyledons</taxon>
        <taxon>Gunneridae</taxon>
        <taxon>Pentapetalae</taxon>
        <taxon>Caryophyllales</taxon>
        <taxon>Chenopodiaceae</taxon>
        <taxon>Betoideae</taxon>
        <taxon>Beta</taxon>
    </lineage>
</organism>
<name>A0A0J8DZN7_BETVV</name>
<dbReference type="Proteomes" id="UP000035740">
    <property type="component" value="Unassembled WGS sequence"/>
</dbReference>
<keyword evidence="2" id="KW-1185">Reference proteome</keyword>
<reference evidence="1 2" key="1">
    <citation type="journal article" date="2014" name="Nature">
        <title>The genome of the recently domesticated crop plant sugar beet (Beta vulgaris).</title>
        <authorList>
            <person name="Dohm J.C."/>
            <person name="Minoche A.E."/>
            <person name="Holtgrawe D."/>
            <person name="Capella-Gutierrez S."/>
            <person name="Zakrzewski F."/>
            <person name="Tafer H."/>
            <person name="Rupp O."/>
            <person name="Sorensen T.R."/>
            <person name="Stracke R."/>
            <person name="Reinhardt R."/>
            <person name="Goesmann A."/>
            <person name="Kraft T."/>
            <person name="Schulz B."/>
            <person name="Stadler P.F."/>
            <person name="Schmidt T."/>
            <person name="Gabaldon T."/>
            <person name="Lehrach H."/>
            <person name="Weisshaar B."/>
            <person name="Himmelbauer H."/>
        </authorList>
    </citation>
    <scope>NUCLEOTIDE SEQUENCE [LARGE SCALE GENOMIC DNA]</scope>
    <source>
        <tissue evidence="1">Taproot</tissue>
    </source>
</reference>
<protein>
    <submittedName>
        <fullName evidence="1">Uncharacterized protein</fullName>
    </submittedName>
</protein>
<evidence type="ECO:0000313" key="2">
    <source>
        <dbReference type="Proteomes" id="UP000035740"/>
    </source>
</evidence>
<dbReference type="AlphaFoldDB" id="A0A0J8DZN7"/>
<dbReference type="EMBL" id="KQ090392">
    <property type="protein sequence ID" value="KMS96335.1"/>
    <property type="molecule type" value="Genomic_DNA"/>
</dbReference>
<evidence type="ECO:0000313" key="1">
    <source>
        <dbReference type="EMBL" id="KMS96335.1"/>
    </source>
</evidence>
<gene>
    <name evidence="1" type="ORF">BVRB_9g226060</name>
</gene>
<accession>A0A0J8DZN7</accession>
<dbReference type="Gramene" id="KMS96335">
    <property type="protein sequence ID" value="KMS96335"/>
    <property type="gene ID" value="BVRB_9g226060"/>
</dbReference>